<dbReference type="InterPro" id="IPR003439">
    <property type="entry name" value="ABC_transporter-like_ATP-bd"/>
</dbReference>
<dbReference type="Gene3D" id="3.40.50.300">
    <property type="entry name" value="P-loop containing nucleotide triphosphate hydrolases"/>
    <property type="match status" value="1"/>
</dbReference>
<dbReference type="PROSITE" id="PS50893">
    <property type="entry name" value="ABC_TRANSPORTER_2"/>
    <property type="match status" value="1"/>
</dbReference>
<organism evidence="5 6">
    <name type="scientific">Paenibacillus gansuensis</name>
    <dbReference type="NCBI Taxonomy" id="306542"/>
    <lineage>
        <taxon>Bacteria</taxon>
        <taxon>Bacillati</taxon>
        <taxon>Bacillota</taxon>
        <taxon>Bacilli</taxon>
        <taxon>Bacillales</taxon>
        <taxon>Paenibacillaceae</taxon>
        <taxon>Paenibacillus</taxon>
    </lineage>
</organism>
<dbReference type="SUPFAM" id="SSF52540">
    <property type="entry name" value="P-loop containing nucleoside triphosphate hydrolases"/>
    <property type="match status" value="1"/>
</dbReference>
<dbReference type="InterPro" id="IPR017871">
    <property type="entry name" value="ABC_transporter-like_CS"/>
</dbReference>
<feature type="domain" description="ABC transporter" evidence="4">
    <location>
        <begin position="24"/>
        <end position="252"/>
    </location>
</feature>
<dbReference type="CDD" id="cd03293">
    <property type="entry name" value="ABC_NrtD_SsuB_transporters"/>
    <property type="match status" value="1"/>
</dbReference>
<evidence type="ECO:0000313" key="5">
    <source>
        <dbReference type="EMBL" id="MFD2612342.1"/>
    </source>
</evidence>
<evidence type="ECO:0000256" key="1">
    <source>
        <dbReference type="ARBA" id="ARBA00022448"/>
    </source>
</evidence>
<keyword evidence="3 5" id="KW-0067">ATP-binding</keyword>
<dbReference type="InterPro" id="IPR003593">
    <property type="entry name" value="AAA+_ATPase"/>
</dbReference>
<name>A0ABW5PDW9_9BACL</name>
<evidence type="ECO:0000256" key="2">
    <source>
        <dbReference type="ARBA" id="ARBA00022741"/>
    </source>
</evidence>
<dbReference type="Pfam" id="PF00005">
    <property type="entry name" value="ABC_tran"/>
    <property type="match status" value="1"/>
</dbReference>
<gene>
    <name evidence="5" type="ORF">ACFSUF_07905</name>
</gene>
<dbReference type="PANTHER" id="PTHR42788:SF2">
    <property type="entry name" value="ABC TRANSPORTER ATP-BINDING PROTEIN"/>
    <property type="match status" value="1"/>
</dbReference>
<evidence type="ECO:0000256" key="3">
    <source>
        <dbReference type="ARBA" id="ARBA00022840"/>
    </source>
</evidence>
<keyword evidence="1" id="KW-0813">Transport</keyword>
<comment type="caution">
    <text evidence="5">The sequence shown here is derived from an EMBL/GenBank/DDBJ whole genome shotgun (WGS) entry which is preliminary data.</text>
</comment>
<dbReference type="InterPro" id="IPR050166">
    <property type="entry name" value="ABC_transporter_ATP-bind"/>
</dbReference>
<keyword evidence="6" id="KW-1185">Reference proteome</keyword>
<dbReference type="PROSITE" id="PS00211">
    <property type="entry name" value="ABC_TRANSPORTER_1"/>
    <property type="match status" value="1"/>
</dbReference>
<protein>
    <submittedName>
        <fullName evidence="5">ABC transporter ATP-binding protein</fullName>
    </submittedName>
</protein>
<reference evidence="6" key="1">
    <citation type="journal article" date="2019" name="Int. J. Syst. Evol. Microbiol.">
        <title>The Global Catalogue of Microorganisms (GCM) 10K type strain sequencing project: providing services to taxonomists for standard genome sequencing and annotation.</title>
        <authorList>
            <consortium name="The Broad Institute Genomics Platform"/>
            <consortium name="The Broad Institute Genome Sequencing Center for Infectious Disease"/>
            <person name="Wu L."/>
            <person name="Ma J."/>
        </authorList>
    </citation>
    <scope>NUCLEOTIDE SEQUENCE [LARGE SCALE GENOMIC DNA]</scope>
    <source>
        <strain evidence="6">KCTC 3950</strain>
    </source>
</reference>
<dbReference type="RefSeq" id="WP_377601832.1">
    <property type="nucleotide sequence ID" value="NZ_JBHUME010000007.1"/>
</dbReference>
<proteinExistence type="predicted"/>
<evidence type="ECO:0000313" key="6">
    <source>
        <dbReference type="Proteomes" id="UP001597541"/>
    </source>
</evidence>
<accession>A0ABW5PDW9</accession>
<dbReference type="Proteomes" id="UP001597541">
    <property type="component" value="Unassembled WGS sequence"/>
</dbReference>
<evidence type="ECO:0000259" key="4">
    <source>
        <dbReference type="PROSITE" id="PS50893"/>
    </source>
</evidence>
<dbReference type="GO" id="GO:0005524">
    <property type="term" value="F:ATP binding"/>
    <property type="evidence" value="ECO:0007669"/>
    <property type="project" value="UniProtKB-KW"/>
</dbReference>
<dbReference type="SMART" id="SM00382">
    <property type="entry name" value="AAA"/>
    <property type="match status" value="1"/>
</dbReference>
<keyword evidence="2" id="KW-0547">Nucleotide-binding</keyword>
<dbReference type="InterPro" id="IPR027417">
    <property type="entry name" value="P-loop_NTPase"/>
</dbReference>
<dbReference type="PANTHER" id="PTHR42788">
    <property type="entry name" value="TAURINE IMPORT ATP-BINDING PROTEIN-RELATED"/>
    <property type="match status" value="1"/>
</dbReference>
<sequence length="276" mass="30546">MSKLEVNGITLTFPAEAGASGWRRRFRPNRKREVSPPPVLKNLTLQVEDGEFVSVIGPSGSGKSTLFHIIGGVLQPDSGTVHMDGVDVTGRRGLISYMPQNNTLLPWRTVLQNILLVQEVEGTIHAGAKAEAMEGLRRIGLEAYADAYPHVLSGGMQQRAAFLRALLSPQELLCLDEPFGALDALTREEMQHWLLSMWEGSGRSVLFVTHSIEEALLLSDRIFILSSKPAAVIREIQVPFARPRTDAVKLLPEFTELRRTIYELLKPDRQPDGTSS</sequence>
<dbReference type="EMBL" id="JBHUME010000007">
    <property type="protein sequence ID" value="MFD2612342.1"/>
    <property type="molecule type" value="Genomic_DNA"/>
</dbReference>